<dbReference type="PROSITE" id="PS50006">
    <property type="entry name" value="FHA_DOMAIN"/>
    <property type="match status" value="1"/>
</dbReference>
<feature type="non-terminal residue" evidence="3">
    <location>
        <position position="1"/>
    </location>
</feature>
<accession>A0ABV0ZEU4</accession>
<protein>
    <recommendedName>
        <fullName evidence="2">FHA domain-containing protein</fullName>
    </recommendedName>
</protein>
<evidence type="ECO:0000313" key="3">
    <source>
        <dbReference type="EMBL" id="MEQ2304066.1"/>
    </source>
</evidence>
<dbReference type="InterPro" id="IPR008984">
    <property type="entry name" value="SMAD_FHA_dom_sf"/>
</dbReference>
<feature type="domain" description="FHA" evidence="2">
    <location>
        <begin position="1"/>
        <end position="38"/>
    </location>
</feature>
<dbReference type="Proteomes" id="UP001469553">
    <property type="component" value="Unassembled WGS sequence"/>
</dbReference>
<evidence type="ECO:0000256" key="1">
    <source>
        <dbReference type="SAM" id="MobiDB-lite"/>
    </source>
</evidence>
<feature type="compositionally biased region" description="Polar residues" evidence="1">
    <location>
        <begin position="87"/>
        <end position="108"/>
    </location>
</feature>
<evidence type="ECO:0000259" key="2">
    <source>
        <dbReference type="PROSITE" id="PS50006"/>
    </source>
</evidence>
<dbReference type="InterPro" id="IPR000253">
    <property type="entry name" value="FHA_dom"/>
</dbReference>
<feature type="region of interest" description="Disordered" evidence="1">
    <location>
        <begin position="86"/>
        <end position="196"/>
    </location>
</feature>
<gene>
    <name evidence="3" type="ORF">AMECASPLE_023256</name>
</gene>
<dbReference type="PANTHER" id="PTHR15715:SF18">
    <property type="entry name" value="CENTROSOMAL PROTEIN OF 170 KDA PROTEIN B"/>
    <property type="match status" value="1"/>
</dbReference>
<feature type="compositionally biased region" description="Polar residues" evidence="1">
    <location>
        <begin position="183"/>
        <end position="196"/>
    </location>
</feature>
<name>A0ABV0ZEU4_9TELE</name>
<organism evidence="3 4">
    <name type="scientific">Ameca splendens</name>
    <dbReference type="NCBI Taxonomy" id="208324"/>
    <lineage>
        <taxon>Eukaryota</taxon>
        <taxon>Metazoa</taxon>
        <taxon>Chordata</taxon>
        <taxon>Craniata</taxon>
        <taxon>Vertebrata</taxon>
        <taxon>Euteleostomi</taxon>
        <taxon>Actinopterygii</taxon>
        <taxon>Neopterygii</taxon>
        <taxon>Teleostei</taxon>
        <taxon>Neoteleostei</taxon>
        <taxon>Acanthomorphata</taxon>
        <taxon>Ovalentaria</taxon>
        <taxon>Atherinomorphae</taxon>
        <taxon>Cyprinodontiformes</taxon>
        <taxon>Goodeidae</taxon>
        <taxon>Ameca</taxon>
    </lineage>
</organism>
<dbReference type="Pfam" id="PF00498">
    <property type="entry name" value="FHA"/>
    <property type="match status" value="1"/>
</dbReference>
<dbReference type="PANTHER" id="PTHR15715">
    <property type="entry name" value="CENTROSOMAL PROTEIN OF 170 KDA"/>
    <property type="match status" value="1"/>
</dbReference>
<dbReference type="InterPro" id="IPR051176">
    <property type="entry name" value="Cent_Immune-Sig_Mod"/>
</dbReference>
<comment type="caution">
    <text evidence="3">The sequence shown here is derived from an EMBL/GenBank/DDBJ whole genome shotgun (WGS) entry which is preliminary data.</text>
</comment>
<reference evidence="3 4" key="1">
    <citation type="submission" date="2021-06" db="EMBL/GenBank/DDBJ databases">
        <authorList>
            <person name="Palmer J.M."/>
        </authorList>
    </citation>
    <scope>NUCLEOTIDE SEQUENCE [LARGE SCALE GENOMIC DNA]</scope>
    <source>
        <strain evidence="3 4">AS_MEX2019</strain>
        <tissue evidence="3">Muscle</tissue>
    </source>
</reference>
<evidence type="ECO:0000313" key="4">
    <source>
        <dbReference type="Proteomes" id="UP001469553"/>
    </source>
</evidence>
<proteinExistence type="predicted"/>
<dbReference type="SUPFAM" id="SSF49879">
    <property type="entry name" value="SMAD/FHA domain"/>
    <property type="match status" value="1"/>
</dbReference>
<keyword evidence="4" id="KW-1185">Reference proteome</keyword>
<sequence>SRSVDKQHAVINYDPNKDEHMVKDLGSLNGTFVNELRIPDQEYIYLKLSDVIRFDINLSTLTCSVHVHVYILEKSQHKVPKEVLDYKSQSSAKPMEANSTEKQQLQSSEKSKDPVSNVKLQEKAERKAQLLTAPTDSPKFKPTPLYGQPSWWGEDEEQDSTKQNRGGKMPEDDTSGWFGRRIGSTNRSTSDGRPQR</sequence>
<dbReference type="EMBL" id="JAHRIP010058556">
    <property type="protein sequence ID" value="MEQ2304066.1"/>
    <property type="molecule type" value="Genomic_DNA"/>
</dbReference>
<dbReference type="Gene3D" id="2.60.200.20">
    <property type="match status" value="1"/>
</dbReference>